<evidence type="ECO:0000259" key="1">
    <source>
        <dbReference type="PROSITE" id="PS51819"/>
    </source>
</evidence>
<dbReference type="EMBL" id="CP048209">
    <property type="protein sequence ID" value="QHT59046.1"/>
    <property type="molecule type" value="Genomic_DNA"/>
</dbReference>
<accession>A0A6C0FPJ3</accession>
<dbReference type="Pfam" id="PF00903">
    <property type="entry name" value="Glyoxalase"/>
    <property type="match status" value="1"/>
</dbReference>
<dbReference type="RefSeq" id="WP_162355114.1">
    <property type="nucleotide sequence ID" value="NZ_CP048209.1"/>
</dbReference>
<dbReference type="PANTHER" id="PTHR46142:SF3">
    <property type="entry name" value="F18B13.24 PROTEIN"/>
    <property type="match status" value="1"/>
</dbReference>
<dbReference type="PROSITE" id="PS51819">
    <property type="entry name" value="VOC"/>
    <property type="match status" value="1"/>
</dbReference>
<dbReference type="AlphaFoldDB" id="A0A6C0FPJ3"/>
<dbReference type="InterPro" id="IPR004360">
    <property type="entry name" value="Glyas_Fos-R_dOase_dom"/>
</dbReference>
<proteinExistence type="predicted"/>
<gene>
    <name evidence="2" type="ORF">GXP70_03090</name>
</gene>
<dbReference type="Proteomes" id="UP000476064">
    <property type="component" value="Chromosome"/>
</dbReference>
<reference evidence="2 3" key="1">
    <citation type="submission" date="2020-01" db="EMBL/GenBank/DDBJ databases">
        <title>Paenibacillus sp. nov., isolated from tomato rhizosphere.</title>
        <authorList>
            <person name="Weon H.-Y."/>
            <person name="Lee S.A."/>
        </authorList>
    </citation>
    <scope>NUCLEOTIDE SEQUENCE [LARGE SCALE GENOMIC DNA]</scope>
    <source>
        <strain evidence="2 3">12200R-189</strain>
    </source>
</reference>
<dbReference type="PANTHER" id="PTHR46142">
    <property type="match status" value="1"/>
</dbReference>
<protein>
    <submittedName>
        <fullName evidence="2">Glyoxalase</fullName>
    </submittedName>
</protein>
<name>A0A6C0FPJ3_9BACL</name>
<organism evidence="2 3">
    <name type="scientific">Paenibacillus lycopersici</name>
    <dbReference type="NCBI Taxonomy" id="2704462"/>
    <lineage>
        <taxon>Bacteria</taxon>
        <taxon>Bacillati</taxon>
        <taxon>Bacillota</taxon>
        <taxon>Bacilli</taxon>
        <taxon>Bacillales</taxon>
        <taxon>Paenibacillaceae</taxon>
        <taxon>Paenibacillus</taxon>
    </lineage>
</organism>
<dbReference type="Gene3D" id="3.10.180.10">
    <property type="entry name" value="2,3-Dihydroxybiphenyl 1,2-Dioxygenase, domain 1"/>
    <property type="match status" value="1"/>
</dbReference>
<feature type="domain" description="VOC" evidence="1">
    <location>
        <begin position="6"/>
        <end position="125"/>
    </location>
</feature>
<dbReference type="InterPro" id="IPR029068">
    <property type="entry name" value="Glyas_Bleomycin-R_OHBP_Dase"/>
</dbReference>
<sequence length="127" mass="14539">MIRHEGIHHVSLIVTDLERSKRFYEEVIGLREIQRPPFDFPGAWYGIGDGGQQLHLLVHVGETLRGGGIDTRDGHFAIRVADFDETIAWLDRCGIEHRHNRNSITGFSQIFLLDPDRNIIELNAARE</sequence>
<keyword evidence="3" id="KW-1185">Reference proteome</keyword>
<evidence type="ECO:0000313" key="2">
    <source>
        <dbReference type="EMBL" id="QHT59046.1"/>
    </source>
</evidence>
<dbReference type="SUPFAM" id="SSF54593">
    <property type="entry name" value="Glyoxalase/Bleomycin resistance protein/Dihydroxybiphenyl dioxygenase"/>
    <property type="match status" value="1"/>
</dbReference>
<dbReference type="InterPro" id="IPR037523">
    <property type="entry name" value="VOC_core"/>
</dbReference>
<evidence type="ECO:0000313" key="3">
    <source>
        <dbReference type="Proteomes" id="UP000476064"/>
    </source>
</evidence>
<dbReference type="KEGG" id="plyc:GXP70_03090"/>